<feature type="domain" description="Glutaminase A central" evidence="2">
    <location>
        <begin position="341"/>
        <end position="688"/>
    </location>
</feature>
<dbReference type="EMBL" id="KV878127">
    <property type="protein sequence ID" value="OJJ00576.1"/>
    <property type="molecule type" value="Genomic_DNA"/>
</dbReference>
<evidence type="ECO:0000259" key="3">
    <source>
        <dbReference type="Pfam" id="PF17168"/>
    </source>
</evidence>
<organism evidence="4 5">
    <name type="scientific">Aspergillus versicolor CBS 583.65</name>
    <dbReference type="NCBI Taxonomy" id="1036611"/>
    <lineage>
        <taxon>Eukaryota</taxon>
        <taxon>Fungi</taxon>
        <taxon>Dikarya</taxon>
        <taxon>Ascomycota</taxon>
        <taxon>Pezizomycotina</taxon>
        <taxon>Eurotiomycetes</taxon>
        <taxon>Eurotiomycetidae</taxon>
        <taxon>Eurotiales</taxon>
        <taxon>Aspergillaceae</taxon>
        <taxon>Aspergillus</taxon>
        <taxon>Aspergillus subgen. Nidulantes</taxon>
    </lineage>
</organism>
<dbReference type="InterPro" id="IPR052743">
    <property type="entry name" value="Glutaminase_GtaA"/>
</dbReference>
<dbReference type="Proteomes" id="UP000184073">
    <property type="component" value="Unassembled WGS sequence"/>
</dbReference>
<proteinExistence type="predicted"/>
<evidence type="ECO:0000313" key="4">
    <source>
        <dbReference type="EMBL" id="OJJ00576.1"/>
    </source>
</evidence>
<dbReference type="OrthoDB" id="431715at2759"/>
<evidence type="ECO:0008006" key="6">
    <source>
        <dbReference type="Google" id="ProtNLM"/>
    </source>
</evidence>
<dbReference type="InterPro" id="IPR033433">
    <property type="entry name" value="GtaA_N"/>
</dbReference>
<dbReference type="AlphaFoldDB" id="A0A1L9PGJ8"/>
<keyword evidence="5" id="KW-1185">Reference proteome</keyword>
<dbReference type="GeneID" id="63725512"/>
<keyword evidence="1" id="KW-0732">Signal</keyword>
<dbReference type="PANTHER" id="PTHR31987">
    <property type="entry name" value="GLUTAMINASE A-RELATED"/>
    <property type="match status" value="1"/>
</dbReference>
<dbReference type="Pfam" id="PF17168">
    <property type="entry name" value="DUF5127"/>
    <property type="match status" value="1"/>
</dbReference>
<evidence type="ECO:0000313" key="5">
    <source>
        <dbReference type="Proteomes" id="UP000184073"/>
    </source>
</evidence>
<feature type="domain" description="Glutaminase A N-terminal" evidence="3">
    <location>
        <begin position="103"/>
        <end position="335"/>
    </location>
</feature>
<evidence type="ECO:0000259" key="2">
    <source>
        <dbReference type="Pfam" id="PF16335"/>
    </source>
</evidence>
<feature type="signal peptide" evidence="1">
    <location>
        <begin position="1"/>
        <end position="19"/>
    </location>
</feature>
<dbReference type="PANTHER" id="PTHR31987:SF1">
    <property type="entry name" value="GLUTAMINASE A"/>
    <property type="match status" value="1"/>
</dbReference>
<feature type="chain" id="PRO_5009887286" description="Glutaminase A" evidence="1">
    <location>
        <begin position="20"/>
        <end position="694"/>
    </location>
</feature>
<reference evidence="5" key="1">
    <citation type="journal article" date="2017" name="Genome Biol.">
        <title>Comparative genomics reveals high biological diversity and specific adaptations in the industrially and medically important fungal genus Aspergillus.</title>
        <authorList>
            <person name="de Vries R.P."/>
            <person name="Riley R."/>
            <person name="Wiebenga A."/>
            <person name="Aguilar-Osorio G."/>
            <person name="Amillis S."/>
            <person name="Uchima C.A."/>
            <person name="Anderluh G."/>
            <person name="Asadollahi M."/>
            <person name="Askin M."/>
            <person name="Barry K."/>
            <person name="Battaglia E."/>
            <person name="Bayram O."/>
            <person name="Benocci T."/>
            <person name="Braus-Stromeyer S.A."/>
            <person name="Caldana C."/>
            <person name="Canovas D."/>
            <person name="Cerqueira G.C."/>
            <person name="Chen F."/>
            <person name="Chen W."/>
            <person name="Choi C."/>
            <person name="Clum A."/>
            <person name="Dos Santos R.A."/>
            <person name="Damasio A.R."/>
            <person name="Diallinas G."/>
            <person name="Emri T."/>
            <person name="Fekete E."/>
            <person name="Flipphi M."/>
            <person name="Freyberg S."/>
            <person name="Gallo A."/>
            <person name="Gournas C."/>
            <person name="Habgood R."/>
            <person name="Hainaut M."/>
            <person name="Harispe M.L."/>
            <person name="Henrissat B."/>
            <person name="Hilden K.S."/>
            <person name="Hope R."/>
            <person name="Hossain A."/>
            <person name="Karabika E."/>
            <person name="Karaffa L."/>
            <person name="Karanyi Z."/>
            <person name="Krasevec N."/>
            <person name="Kuo A."/>
            <person name="Kusch H."/>
            <person name="LaButti K."/>
            <person name="Lagendijk E.L."/>
            <person name="Lapidus A."/>
            <person name="Levasseur A."/>
            <person name="Lindquist E."/>
            <person name="Lipzen A."/>
            <person name="Logrieco A.F."/>
            <person name="MacCabe A."/>
            <person name="Maekelae M.R."/>
            <person name="Malavazi I."/>
            <person name="Melin P."/>
            <person name="Meyer V."/>
            <person name="Mielnichuk N."/>
            <person name="Miskei M."/>
            <person name="Molnar A.P."/>
            <person name="Mule G."/>
            <person name="Ngan C.Y."/>
            <person name="Orejas M."/>
            <person name="Orosz E."/>
            <person name="Ouedraogo J.P."/>
            <person name="Overkamp K.M."/>
            <person name="Park H.-S."/>
            <person name="Perrone G."/>
            <person name="Piumi F."/>
            <person name="Punt P.J."/>
            <person name="Ram A.F."/>
            <person name="Ramon A."/>
            <person name="Rauscher S."/>
            <person name="Record E."/>
            <person name="Riano-Pachon D.M."/>
            <person name="Robert V."/>
            <person name="Roehrig J."/>
            <person name="Ruller R."/>
            <person name="Salamov A."/>
            <person name="Salih N.S."/>
            <person name="Samson R.A."/>
            <person name="Sandor E."/>
            <person name="Sanguinetti M."/>
            <person name="Schuetze T."/>
            <person name="Sepcic K."/>
            <person name="Shelest E."/>
            <person name="Sherlock G."/>
            <person name="Sophianopoulou V."/>
            <person name="Squina F.M."/>
            <person name="Sun H."/>
            <person name="Susca A."/>
            <person name="Todd R.B."/>
            <person name="Tsang A."/>
            <person name="Unkles S.E."/>
            <person name="van de Wiele N."/>
            <person name="van Rossen-Uffink D."/>
            <person name="Oliveira J.V."/>
            <person name="Vesth T.C."/>
            <person name="Visser J."/>
            <person name="Yu J.-H."/>
            <person name="Zhou M."/>
            <person name="Andersen M.R."/>
            <person name="Archer D.B."/>
            <person name="Baker S.E."/>
            <person name="Benoit I."/>
            <person name="Brakhage A.A."/>
            <person name="Braus G.H."/>
            <person name="Fischer R."/>
            <person name="Frisvad J.C."/>
            <person name="Goldman G.H."/>
            <person name="Houbraken J."/>
            <person name="Oakley B."/>
            <person name="Pocsi I."/>
            <person name="Scazzocchio C."/>
            <person name="Seiboth B."/>
            <person name="vanKuyk P.A."/>
            <person name="Wortman J."/>
            <person name="Dyer P.S."/>
            <person name="Grigoriev I.V."/>
        </authorList>
    </citation>
    <scope>NUCLEOTIDE SEQUENCE [LARGE SCALE GENOMIC DNA]</scope>
    <source>
        <strain evidence="5">CBS 583.65</strain>
    </source>
</reference>
<sequence length="694" mass="76405">MYILPLGCLCAFLAILTDAASTFSPARPPSLPLAVKSPYLSTWLPAGQDGGNGGYLAGEWPTFWEGQVTGWAGLIRVDGQVYTWMGLPGSATVDQIAYEYTSTKSIFTMHVGDKVEMKITFLSPITPSDLRRQSLVFSYLDVSVSSLDGESHNVQVYADISAEWVSGDRSAIAQWDYGVTGDGVAYHKVHRQTPLLFSENRDQAEWGDWYWATDDAAGLTYQAGADVDVRGAFASNGRLSNTNDAGYRAISNNWPVFGFSHDLGSIRSSTGVLFSIGLAQREAIQFTGTSDTLSPISSLWTSYFSTALDALDFFHHDYQEANSLSSDLDERISRDSIAAAGQDYLTITSLSIRQAFAATQLCGPEDNPYLFMKEISSNGNMNTIDVIFPAHPVFLYTNPDLLKYLLRPHFEIQESGHYPNFYAMHDIGSHYPNATGHPDGNDEPMPLEECGNMAIMALAFAQKSGDTAYLESHYTILRQWTDYLIEDALYPANQISTDDFAGPLAVSRNQTNLALKGIIGIEAMSVIADLVTNANDASNLTGYAHDYIDMWQTLAIANNGAQPHTTLSYGSDDSHGLLYNLYADRELGLNLVPQSVYDMQSDFYPTIQEEYGVPLDTRHLYTKSDWQLFAAAVASTNTRDMFIQLLVKWINQTPTSRPLTDLYDTVTGGYPPVVFIARPVMGGAFAMLLLETNS</sequence>
<name>A0A1L9PGJ8_ASPVE</name>
<accession>A0A1L9PGJ8</accession>
<evidence type="ECO:0000256" key="1">
    <source>
        <dbReference type="SAM" id="SignalP"/>
    </source>
</evidence>
<dbReference type="STRING" id="1036611.A0A1L9PGJ8"/>
<protein>
    <recommendedName>
        <fullName evidence="6">Glutaminase A</fullName>
    </recommendedName>
</protein>
<dbReference type="RefSeq" id="XP_040666338.1">
    <property type="nucleotide sequence ID" value="XM_040810001.1"/>
</dbReference>
<gene>
    <name evidence="4" type="ORF">ASPVEDRAFT_27296</name>
</gene>
<dbReference type="InterPro" id="IPR032514">
    <property type="entry name" value="GtaA_central"/>
</dbReference>
<dbReference type="VEuPathDB" id="FungiDB:ASPVEDRAFT_27296"/>
<dbReference type="Pfam" id="PF16335">
    <property type="entry name" value="GtaA_6_Hairpin"/>
    <property type="match status" value="1"/>
</dbReference>